<accession>A0A6J6UJ51</accession>
<dbReference type="EMBL" id="CAEZYQ010000021">
    <property type="protein sequence ID" value="CAB4758723.1"/>
    <property type="molecule type" value="Genomic_DNA"/>
</dbReference>
<reference evidence="1" key="1">
    <citation type="submission" date="2020-05" db="EMBL/GenBank/DDBJ databases">
        <authorList>
            <person name="Chiriac C."/>
            <person name="Salcher M."/>
            <person name="Ghai R."/>
            <person name="Kavagutti S V."/>
        </authorList>
    </citation>
    <scope>NUCLEOTIDE SEQUENCE</scope>
</reference>
<dbReference type="InterPro" id="IPR011010">
    <property type="entry name" value="DNA_brk_join_enz"/>
</dbReference>
<protein>
    <submittedName>
        <fullName evidence="1">Unannotated protein</fullName>
    </submittedName>
</protein>
<evidence type="ECO:0000313" key="1">
    <source>
        <dbReference type="EMBL" id="CAB4758723.1"/>
    </source>
</evidence>
<sequence length="478" mass="53840">MCNLCDRQMSICLGTTVEEANTGGQQLYFANMPWQPTRIRWGNVRRLDKPNPRLLHTDRASRLQTIEFYPVEQIQLALFDLPRDLTSALDRELSTERLPDPPHEQMATFLDAAVLDHARRHGWPKSTIHRTQRSMRILQLMQDTPGAMLLATDAMRLQEIGLTAIPVIDVATAAGVMVDDRQPAIQGSFNTTTAHLPTQMRAELAQWFDVMLNGSTTPPRRKPRDQQTIRLYLRWAMPALTVWAEQGTESLREITPADVRAVLPSAGNPRSTMGAGLRSILTLLKARKVLFINPIARIHTGGHERRQPLPLDIATIQRSLNSPDPACAAIAALAAFHGARTREIRFVHLADLRDGRLHLGDRTIPLAEPVRVRIEAWLDHRARRWPNTANPYLFINHRNAGKLVPVGFHWVSRTMDVPVSVIRDDRILHEVTATNGDLRRICELFGITVGAALRYLPNTDLDNEQPPHDASDELSVQI</sequence>
<dbReference type="AlphaFoldDB" id="A0A6J6UJ51"/>
<organism evidence="1">
    <name type="scientific">freshwater metagenome</name>
    <dbReference type="NCBI Taxonomy" id="449393"/>
    <lineage>
        <taxon>unclassified sequences</taxon>
        <taxon>metagenomes</taxon>
        <taxon>ecological metagenomes</taxon>
    </lineage>
</organism>
<gene>
    <name evidence="1" type="ORF">UFOPK2761_02488</name>
</gene>
<dbReference type="GO" id="GO:0003677">
    <property type="term" value="F:DNA binding"/>
    <property type="evidence" value="ECO:0007669"/>
    <property type="project" value="InterPro"/>
</dbReference>
<name>A0A6J6UJ51_9ZZZZ</name>
<dbReference type="SUPFAM" id="SSF56349">
    <property type="entry name" value="DNA breaking-rejoining enzymes"/>
    <property type="match status" value="1"/>
</dbReference>
<proteinExistence type="predicted"/>